<name>A0A6G0Y8F7_APHCR</name>
<keyword evidence="1" id="KW-0479">Metal-binding</keyword>
<dbReference type="EMBL" id="VUJU01005521">
    <property type="protein sequence ID" value="KAF0750981.1"/>
    <property type="molecule type" value="Genomic_DNA"/>
</dbReference>
<gene>
    <name evidence="6" type="ORF">FWK35_00031357</name>
</gene>
<dbReference type="SUPFAM" id="SSF57903">
    <property type="entry name" value="FYVE/PHD zinc finger"/>
    <property type="match status" value="1"/>
</dbReference>
<dbReference type="PROSITE" id="PS01359">
    <property type="entry name" value="ZF_PHD_1"/>
    <property type="match status" value="1"/>
</dbReference>
<dbReference type="InterPro" id="IPR013083">
    <property type="entry name" value="Znf_RING/FYVE/PHD"/>
</dbReference>
<evidence type="ECO:0000313" key="7">
    <source>
        <dbReference type="Proteomes" id="UP000478052"/>
    </source>
</evidence>
<evidence type="ECO:0000256" key="3">
    <source>
        <dbReference type="ARBA" id="ARBA00022833"/>
    </source>
</evidence>
<keyword evidence="2 4" id="KW-0863">Zinc-finger</keyword>
<dbReference type="InterPro" id="IPR019786">
    <property type="entry name" value="Zinc_finger_PHD-type_CS"/>
</dbReference>
<protein>
    <submittedName>
        <fullName evidence="6">PHD domain-containing protein</fullName>
    </submittedName>
</protein>
<dbReference type="InterPro" id="IPR011011">
    <property type="entry name" value="Znf_FYVE_PHD"/>
</dbReference>
<sequence>ILAFKSGIEISAIQMQSTCVKCQAKLKHDEDILECSILCKDITHFYCVGYSEQNFEEKMSNNTKSRFTCTNCKTITSKSPKSNATKKNVSFMSAQFDYFGNKVDNVMIELKNIKIENEKIVTENKRLSEEVYIGTYLLKSKIDEIEQYNLGISGNITGIPKTQNENLAKLAIHVMKKNLIHNVKSSKLKTDKMSNGWPKENVYMNERLTKLRRTLFYQTISSCYKSTTKEYKFVWLFNGDILVRKNENTKIVRIKSSQDINNL</sequence>
<dbReference type="InterPro" id="IPR019787">
    <property type="entry name" value="Znf_PHD-finger"/>
</dbReference>
<dbReference type="OrthoDB" id="6613821at2759"/>
<feature type="domain" description="PHD-type" evidence="5">
    <location>
        <begin position="16"/>
        <end position="75"/>
    </location>
</feature>
<dbReference type="GO" id="GO:0008270">
    <property type="term" value="F:zinc ion binding"/>
    <property type="evidence" value="ECO:0007669"/>
    <property type="project" value="UniProtKB-KW"/>
</dbReference>
<evidence type="ECO:0000256" key="2">
    <source>
        <dbReference type="ARBA" id="ARBA00022771"/>
    </source>
</evidence>
<reference evidence="6 7" key="1">
    <citation type="submission" date="2019-08" db="EMBL/GenBank/DDBJ databases">
        <title>Whole genome of Aphis craccivora.</title>
        <authorList>
            <person name="Voronova N.V."/>
            <person name="Shulinski R.S."/>
            <person name="Bandarenka Y.V."/>
            <person name="Zhorov D.G."/>
            <person name="Warner D."/>
        </authorList>
    </citation>
    <scope>NUCLEOTIDE SEQUENCE [LARGE SCALE GENOMIC DNA]</scope>
    <source>
        <strain evidence="6">180601</strain>
        <tissue evidence="6">Whole Body</tissue>
    </source>
</reference>
<dbReference type="PROSITE" id="PS50016">
    <property type="entry name" value="ZF_PHD_2"/>
    <property type="match status" value="1"/>
</dbReference>
<comment type="caution">
    <text evidence="6">The sequence shown here is derived from an EMBL/GenBank/DDBJ whole genome shotgun (WGS) entry which is preliminary data.</text>
</comment>
<dbReference type="Pfam" id="PF25298">
    <property type="entry name" value="Baculo_FP_2nd"/>
    <property type="match status" value="1"/>
</dbReference>
<dbReference type="AlphaFoldDB" id="A0A6G0Y8F7"/>
<dbReference type="Proteomes" id="UP000478052">
    <property type="component" value="Unassembled WGS sequence"/>
</dbReference>
<feature type="non-terminal residue" evidence="6">
    <location>
        <position position="1"/>
    </location>
</feature>
<evidence type="ECO:0000256" key="1">
    <source>
        <dbReference type="ARBA" id="ARBA00022723"/>
    </source>
</evidence>
<organism evidence="6 7">
    <name type="scientific">Aphis craccivora</name>
    <name type="common">Cowpea aphid</name>
    <dbReference type="NCBI Taxonomy" id="307492"/>
    <lineage>
        <taxon>Eukaryota</taxon>
        <taxon>Metazoa</taxon>
        <taxon>Ecdysozoa</taxon>
        <taxon>Arthropoda</taxon>
        <taxon>Hexapoda</taxon>
        <taxon>Insecta</taxon>
        <taxon>Pterygota</taxon>
        <taxon>Neoptera</taxon>
        <taxon>Paraneoptera</taxon>
        <taxon>Hemiptera</taxon>
        <taxon>Sternorrhyncha</taxon>
        <taxon>Aphidomorpha</taxon>
        <taxon>Aphidoidea</taxon>
        <taxon>Aphididae</taxon>
        <taxon>Aphidini</taxon>
        <taxon>Aphis</taxon>
        <taxon>Aphis</taxon>
    </lineage>
</organism>
<keyword evidence="7" id="KW-1185">Reference proteome</keyword>
<keyword evidence="3" id="KW-0862">Zinc</keyword>
<evidence type="ECO:0000313" key="6">
    <source>
        <dbReference type="EMBL" id="KAF0750981.1"/>
    </source>
</evidence>
<proteinExistence type="predicted"/>
<evidence type="ECO:0000256" key="4">
    <source>
        <dbReference type="PROSITE-ProRule" id="PRU00146"/>
    </source>
</evidence>
<dbReference type="CDD" id="cd15489">
    <property type="entry name" value="PHD_SF"/>
    <property type="match status" value="1"/>
</dbReference>
<accession>A0A6G0Y8F7</accession>
<dbReference type="InterPro" id="IPR057251">
    <property type="entry name" value="FP_C"/>
</dbReference>
<dbReference type="Gene3D" id="3.30.40.10">
    <property type="entry name" value="Zinc/RING finger domain, C3HC4 (zinc finger)"/>
    <property type="match status" value="1"/>
</dbReference>
<evidence type="ECO:0000259" key="5">
    <source>
        <dbReference type="PROSITE" id="PS50016"/>
    </source>
</evidence>